<gene>
    <name evidence="1" type="ORF">IE877_09135</name>
</gene>
<comment type="caution">
    <text evidence="1">The sequence shown here is derived from an EMBL/GenBank/DDBJ whole genome shotgun (WGS) entry which is preliminary data.</text>
</comment>
<protein>
    <submittedName>
        <fullName evidence="1">Uncharacterized protein</fullName>
    </submittedName>
</protein>
<organism evidence="1 2">
    <name type="scientific">Methylomonas albis</name>
    <dbReference type="NCBI Taxonomy" id="1854563"/>
    <lineage>
        <taxon>Bacteria</taxon>
        <taxon>Pseudomonadati</taxon>
        <taxon>Pseudomonadota</taxon>
        <taxon>Gammaproteobacteria</taxon>
        <taxon>Methylococcales</taxon>
        <taxon>Methylococcaceae</taxon>
        <taxon>Methylomonas</taxon>
    </lineage>
</organism>
<dbReference type="Proteomes" id="UP000652176">
    <property type="component" value="Unassembled WGS sequence"/>
</dbReference>
<dbReference type="RefSeq" id="WP_192374442.1">
    <property type="nucleotide sequence ID" value="NZ_CAJHIV010000001.1"/>
</dbReference>
<name>A0ABR9CZS5_9GAMM</name>
<sequence length="73" mass="8386">MRLDKSLSAFATLHDCLQPHRAGQRCRQIHRLHAYHPQAFSLQLFGDLLRDLIVQAALGFGEWLFLIFKALLA</sequence>
<accession>A0ABR9CZS5</accession>
<proteinExistence type="predicted"/>
<keyword evidence="2" id="KW-1185">Reference proteome</keyword>
<evidence type="ECO:0000313" key="1">
    <source>
        <dbReference type="EMBL" id="MBD9356051.1"/>
    </source>
</evidence>
<dbReference type="EMBL" id="JACXSS010000001">
    <property type="protein sequence ID" value="MBD9356051.1"/>
    <property type="molecule type" value="Genomic_DNA"/>
</dbReference>
<evidence type="ECO:0000313" key="2">
    <source>
        <dbReference type="Proteomes" id="UP000652176"/>
    </source>
</evidence>
<reference evidence="1 2" key="1">
    <citation type="submission" date="2020-09" db="EMBL/GenBank/DDBJ databases">
        <title>Methylomonas albis sp. nov. and Methylomonas fluvii sp. nov.: Two cold-adapted methanotrophs from the River Elbe and an amended description of Methylovulum psychrotolerans strain Eb1.</title>
        <authorList>
            <person name="Bussmann I.K."/>
            <person name="Klings K.-W."/>
            <person name="Warnstedt J."/>
            <person name="Hoppert M."/>
            <person name="Saborowski A."/>
            <person name="Horn F."/>
            <person name="Liebner S."/>
        </authorList>
    </citation>
    <scope>NUCLEOTIDE SEQUENCE [LARGE SCALE GENOMIC DNA]</scope>
    <source>
        <strain evidence="1 2">EbA</strain>
    </source>
</reference>